<dbReference type="AlphaFoldDB" id="A0A938B1X1"/>
<dbReference type="EMBL" id="VGLS01000006">
    <property type="protein sequence ID" value="MBM3222270.1"/>
    <property type="molecule type" value="Genomic_DNA"/>
</dbReference>
<reference evidence="1" key="1">
    <citation type="submission" date="2019-03" db="EMBL/GenBank/DDBJ databases">
        <title>Lake Tanganyika Metagenome-Assembled Genomes (MAGs).</title>
        <authorList>
            <person name="Tran P."/>
        </authorList>
    </citation>
    <scope>NUCLEOTIDE SEQUENCE</scope>
    <source>
        <strain evidence="1">K_DeepCast_65m_m2_066</strain>
    </source>
</reference>
<name>A0A938B1X1_UNCTE</name>
<organism evidence="1 2">
    <name type="scientific">Tectimicrobiota bacterium</name>
    <dbReference type="NCBI Taxonomy" id="2528274"/>
    <lineage>
        <taxon>Bacteria</taxon>
        <taxon>Pseudomonadati</taxon>
        <taxon>Nitrospinota/Tectimicrobiota group</taxon>
        <taxon>Candidatus Tectimicrobiota</taxon>
    </lineage>
</organism>
<protein>
    <submittedName>
        <fullName evidence="1">Uncharacterized protein</fullName>
    </submittedName>
</protein>
<proteinExistence type="predicted"/>
<dbReference type="Proteomes" id="UP000712673">
    <property type="component" value="Unassembled WGS sequence"/>
</dbReference>
<evidence type="ECO:0000313" key="1">
    <source>
        <dbReference type="EMBL" id="MBM3222270.1"/>
    </source>
</evidence>
<sequence>MDVEYTVTFKCEGCGLRKPEAERYRPRSAFTVCSQACLDKAAQQKQRTLHDPRRRDLLSTD</sequence>
<gene>
    <name evidence="1" type="ORF">FJZ47_00480</name>
</gene>
<accession>A0A938B1X1</accession>
<comment type="caution">
    <text evidence="1">The sequence shown here is derived from an EMBL/GenBank/DDBJ whole genome shotgun (WGS) entry which is preliminary data.</text>
</comment>
<evidence type="ECO:0000313" key="2">
    <source>
        <dbReference type="Proteomes" id="UP000712673"/>
    </source>
</evidence>